<keyword evidence="5" id="KW-1185">Reference proteome</keyword>
<dbReference type="PROSITE" id="PS51900">
    <property type="entry name" value="CB"/>
    <property type="match status" value="1"/>
</dbReference>
<evidence type="ECO:0000256" key="2">
    <source>
        <dbReference type="PROSITE-ProRule" id="PRU01248"/>
    </source>
</evidence>
<accession>A0ABV8H3J4</accession>
<dbReference type="RefSeq" id="WP_379497964.1">
    <property type="nucleotide sequence ID" value="NZ_JBHSAO010000015.1"/>
</dbReference>
<feature type="domain" description="Core-binding (CB)" evidence="3">
    <location>
        <begin position="46"/>
        <end position="127"/>
    </location>
</feature>
<dbReference type="SUPFAM" id="SSF56349">
    <property type="entry name" value="DNA breaking-rejoining enzymes"/>
    <property type="match status" value="1"/>
</dbReference>
<dbReference type="EMBL" id="JBHSAO010000015">
    <property type="protein sequence ID" value="MFC4025472.1"/>
    <property type="molecule type" value="Genomic_DNA"/>
</dbReference>
<dbReference type="InterPro" id="IPR028259">
    <property type="entry name" value="AP2-like_int_N"/>
</dbReference>
<protein>
    <submittedName>
        <fullName evidence="4">Arm DNA-binding domain-containing protein</fullName>
    </submittedName>
</protein>
<gene>
    <name evidence="4" type="ORF">ACFOUV_16925</name>
</gene>
<dbReference type="InterPro" id="IPR004107">
    <property type="entry name" value="Integrase_SAM-like_N"/>
</dbReference>
<dbReference type="InterPro" id="IPR010998">
    <property type="entry name" value="Integrase_recombinase_N"/>
</dbReference>
<dbReference type="Proteomes" id="UP001595772">
    <property type="component" value="Unassembled WGS sequence"/>
</dbReference>
<dbReference type="InterPro" id="IPR011010">
    <property type="entry name" value="DNA_brk_join_enz"/>
</dbReference>
<name>A0ABV8H3J4_9BACI</name>
<dbReference type="GO" id="GO:0003677">
    <property type="term" value="F:DNA binding"/>
    <property type="evidence" value="ECO:0007669"/>
    <property type="project" value="UniProtKB-KW"/>
</dbReference>
<dbReference type="Pfam" id="PF14659">
    <property type="entry name" value="Phage_int_SAM_3"/>
    <property type="match status" value="1"/>
</dbReference>
<proteinExistence type="predicted"/>
<evidence type="ECO:0000313" key="4">
    <source>
        <dbReference type="EMBL" id="MFC4025472.1"/>
    </source>
</evidence>
<sequence>MGTDPITGKDIRKSKEGFLTQKDAKLAAALFERQFHNGEYIQPSNIKFGDLCSDWERHYSSQGVKESSLRARKIALNHIRLEYDNVVLQKITKKAYQDTLDKLADKFSNNYVSSIHTSANMVFQYAYENKLIKDTPTKDIKLPQKRETVEDLEKGSTIIDKFLKKKN</sequence>
<reference evidence="5" key="1">
    <citation type="journal article" date="2019" name="Int. J. Syst. Evol. Microbiol.">
        <title>The Global Catalogue of Microorganisms (GCM) 10K type strain sequencing project: providing services to taxonomists for standard genome sequencing and annotation.</title>
        <authorList>
            <consortium name="The Broad Institute Genomics Platform"/>
            <consortium name="The Broad Institute Genome Sequencing Center for Infectious Disease"/>
            <person name="Wu L."/>
            <person name="Ma J."/>
        </authorList>
    </citation>
    <scope>NUCLEOTIDE SEQUENCE [LARGE SCALE GENOMIC DNA]</scope>
    <source>
        <strain evidence="5">IBRC-M 10703</strain>
    </source>
</reference>
<evidence type="ECO:0000256" key="1">
    <source>
        <dbReference type="ARBA" id="ARBA00023125"/>
    </source>
</evidence>
<organism evidence="4 5">
    <name type="scientific">Oceanobacillus longus</name>
    <dbReference type="NCBI Taxonomy" id="930120"/>
    <lineage>
        <taxon>Bacteria</taxon>
        <taxon>Bacillati</taxon>
        <taxon>Bacillota</taxon>
        <taxon>Bacilli</taxon>
        <taxon>Bacillales</taxon>
        <taxon>Bacillaceae</taxon>
        <taxon>Oceanobacillus</taxon>
    </lineage>
</organism>
<evidence type="ECO:0000313" key="5">
    <source>
        <dbReference type="Proteomes" id="UP001595772"/>
    </source>
</evidence>
<dbReference type="InterPro" id="IPR044068">
    <property type="entry name" value="CB"/>
</dbReference>
<dbReference type="Gene3D" id="1.10.150.130">
    <property type="match status" value="1"/>
</dbReference>
<evidence type="ECO:0000259" key="3">
    <source>
        <dbReference type="PROSITE" id="PS51900"/>
    </source>
</evidence>
<comment type="caution">
    <text evidence="4">The sequence shown here is derived from an EMBL/GenBank/DDBJ whole genome shotgun (WGS) entry which is preliminary data.</text>
</comment>
<keyword evidence="1 2" id="KW-0238">DNA-binding</keyword>
<dbReference type="Pfam" id="PF14657">
    <property type="entry name" value="Arm-DNA-bind_4"/>
    <property type="match status" value="1"/>
</dbReference>